<evidence type="ECO:0000256" key="1">
    <source>
        <dbReference type="SAM" id="MobiDB-lite"/>
    </source>
</evidence>
<feature type="compositionally biased region" description="Basic and acidic residues" evidence="1">
    <location>
        <begin position="18"/>
        <end position="35"/>
    </location>
</feature>
<keyword evidence="3" id="KW-1185">Reference proteome</keyword>
<feature type="compositionally biased region" description="Basic and acidic residues" evidence="1">
    <location>
        <begin position="43"/>
        <end position="63"/>
    </location>
</feature>
<name>A0ABS8VKL0_DATST</name>
<protein>
    <submittedName>
        <fullName evidence="2">Uncharacterized protein</fullName>
    </submittedName>
</protein>
<evidence type="ECO:0000313" key="2">
    <source>
        <dbReference type="EMBL" id="MCD9646690.1"/>
    </source>
</evidence>
<dbReference type="Proteomes" id="UP000823775">
    <property type="component" value="Unassembled WGS sequence"/>
</dbReference>
<sequence>MVVAWVCGAGVVSPEVRKGDEKMEVHRRMRKEKEGAVAGSNGGDRRKTRSEGKRERKWREGERRRGRGLAAAAGGFPVEVGLGGRQWGGVKVRRRWLTGFRRKKWGEGRAVWRLLVSGDAGEFRREEREKRERGGRSAARV</sequence>
<feature type="region of interest" description="Disordered" evidence="1">
    <location>
        <begin position="122"/>
        <end position="141"/>
    </location>
</feature>
<comment type="caution">
    <text evidence="2">The sequence shown here is derived from an EMBL/GenBank/DDBJ whole genome shotgun (WGS) entry which is preliminary data.</text>
</comment>
<feature type="compositionally biased region" description="Basic and acidic residues" evidence="1">
    <location>
        <begin position="122"/>
        <end position="135"/>
    </location>
</feature>
<organism evidence="2 3">
    <name type="scientific">Datura stramonium</name>
    <name type="common">Jimsonweed</name>
    <name type="synonym">Common thornapple</name>
    <dbReference type="NCBI Taxonomy" id="4076"/>
    <lineage>
        <taxon>Eukaryota</taxon>
        <taxon>Viridiplantae</taxon>
        <taxon>Streptophyta</taxon>
        <taxon>Embryophyta</taxon>
        <taxon>Tracheophyta</taxon>
        <taxon>Spermatophyta</taxon>
        <taxon>Magnoliopsida</taxon>
        <taxon>eudicotyledons</taxon>
        <taxon>Gunneridae</taxon>
        <taxon>Pentapetalae</taxon>
        <taxon>asterids</taxon>
        <taxon>lamiids</taxon>
        <taxon>Solanales</taxon>
        <taxon>Solanaceae</taxon>
        <taxon>Solanoideae</taxon>
        <taxon>Datureae</taxon>
        <taxon>Datura</taxon>
    </lineage>
</organism>
<accession>A0ABS8VKL0</accession>
<dbReference type="EMBL" id="JACEIK010004892">
    <property type="protein sequence ID" value="MCD9646690.1"/>
    <property type="molecule type" value="Genomic_DNA"/>
</dbReference>
<reference evidence="2 3" key="1">
    <citation type="journal article" date="2021" name="BMC Genomics">
        <title>Datura genome reveals duplications of psychoactive alkaloid biosynthetic genes and high mutation rate following tissue culture.</title>
        <authorList>
            <person name="Rajewski A."/>
            <person name="Carter-House D."/>
            <person name="Stajich J."/>
            <person name="Litt A."/>
        </authorList>
    </citation>
    <scope>NUCLEOTIDE SEQUENCE [LARGE SCALE GENOMIC DNA]</scope>
    <source>
        <strain evidence="2">AR-01</strain>
    </source>
</reference>
<gene>
    <name evidence="2" type="ORF">HAX54_036748</name>
</gene>
<proteinExistence type="predicted"/>
<evidence type="ECO:0000313" key="3">
    <source>
        <dbReference type="Proteomes" id="UP000823775"/>
    </source>
</evidence>
<feature type="region of interest" description="Disordered" evidence="1">
    <location>
        <begin position="18"/>
        <end position="68"/>
    </location>
</feature>